<protein>
    <recommendedName>
        <fullName evidence="2">histidine kinase</fullName>
        <ecNumber evidence="2">2.7.13.3</ecNumber>
    </recommendedName>
</protein>
<feature type="transmembrane region" description="Helical" evidence="9">
    <location>
        <begin position="237"/>
        <end position="255"/>
    </location>
</feature>
<dbReference type="Pfam" id="PF02518">
    <property type="entry name" value="HATPase_c"/>
    <property type="match status" value="1"/>
</dbReference>
<dbReference type="SMART" id="SM00387">
    <property type="entry name" value="HATPase_c"/>
    <property type="match status" value="1"/>
</dbReference>
<evidence type="ECO:0000313" key="11">
    <source>
        <dbReference type="EMBL" id="SPF76009.1"/>
    </source>
</evidence>
<evidence type="ECO:0000256" key="2">
    <source>
        <dbReference type="ARBA" id="ARBA00012438"/>
    </source>
</evidence>
<dbReference type="InterPro" id="IPR036890">
    <property type="entry name" value="HATPase_C_sf"/>
</dbReference>
<evidence type="ECO:0000256" key="8">
    <source>
        <dbReference type="ARBA" id="ARBA00023012"/>
    </source>
</evidence>
<feature type="domain" description="Histidine kinase" evidence="10">
    <location>
        <begin position="292"/>
        <end position="499"/>
    </location>
</feature>
<dbReference type="Gene3D" id="3.30.565.10">
    <property type="entry name" value="Histidine kinase-like ATPase, C-terminal domain"/>
    <property type="match status" value="1"/>
</dbReference>
<evidence type="ECO:0000313" key="12">
    <source>
        <dbReference type="Proteomes" id="UP000244911"/>
    </source>
</evidence>
<dbReference type="PANTHER" id="PTHR43065">
    <property type="entry name" value="SENSOR HISTIDINE KINASE"/>
    <property type="match status" value="1"/>
</dbReference>
<keyword evidence="5" id="KW-0547">Nucleotide-binding</keyword>
<dbReference type="SUPFAM" id="SSF55874">
    <property type="entry name" value="ATPase domain of HSP90 chaperone/DNA topoisomerase II/histidine kinase"/>
    <property type="match status" value="1"/>
</dbReference>
<dbReference type="GO" id="GO:0000155">
    <property type="term" value="F:phosphorelay sensor kinase activity"/>
    <property type="evidence" value="ECO:0007669"/>
    <property type="project" value="InterPro"/>
</dbReference>
<evidence type="ECO:0000256" key="5">
    <source>
        <dbReference type="ARBA" id="ARBA00022741"/>
    </source>
</evidence>
<reference evidence="12" key="1">
    <citation type="submission" date="2018-03" db="EMBL/GenBank/DDBJ databases">
        <authorList>
            <person name="Rodrigo-Torres L."/>
            <person name="Arahal R. D."/>
            <person name="Lucena T."/>
        </authorList>
    </citation>
    <scope>NUCLEOTIDE SEQUENCE [LARGE SCALE GENOMIC DNA]</scope>
    <source>
        <strain evidence="12">CECT 8811</strain>
    </source>
</reference>
<organism evidence="11 12">
    <name type="scientific">Aliiroseovarius pelagivivens</name>
    <dbReference type="NCBI Taxonomy" id="1639690"/>
    <lineage>
        <taxon>Bacteria</taxon>
        <taxon>Pseudomonadati</taxon>
        <taxon>Pseudomonadota</taxon>
        <taxon>Alphaproteobacteria</taxon>
        <taxon>Rhodobacterales</taxon>
        <taxon>Paracoccaceae</taxon>
        <taxon>Aliiroseovarius</taxon>
    </lineage>
</organism>
<dbReference type="EC" id="2.7.13.3" evidence="2"/>
<evidence type="ECO:0000256" key="6">
    <source>
        <dbReference type="ARBA" id="ARBA00022777"/>
    </source>
</evidence>
<dbReference type="InterPro" id="IPR004358">
    <property type="entry name" value="Sig_transdc_His_kin-like_C"/>
</dbReference>
<keyword evidence="3" id="KW-0597">Phosphoprotein</keyword>
<dbReference type="PANTHER" id="PTHR43065:SF10">
    <property type="entry name" value="PEROXIDE STRESS-ACTIVATED HISTIDINE KINASE MAK3"/>
    <property type="match status" value="1"/>
</dbReference>
<evidence type="ECO:0000256" key="9">
    <source>
        <dbReference type="SAM" id="Phobius"/>
    </source>
</evidence>
<dbReference type="CDD" id="cd00082">
    <property type="entry name" value="HisKA"/>
    <property type="match status" value="1"/>
</dbReference>
<keyword evidence="4 11" id="KW-0808">Transferase</keyword>
<keyword evidence="8" id="KW-0902">Two-component regulatory system</keyword>
<dbReference type="InterPro" id="IPR005467">
    <property type="entry name" value="His_kinase_dom"/>
</dbReference>
<dbReference type="PROSITE" id="PS50109">
    <property type="entry name" value="HIS_KIN"/>
    <property type="match status" value="1"/>
</dbReference>
<gene>
    <name evidence="11" type="primary">fixL</name>
    <name evidence="11" type="ORF">ALP8811_01005</name>
</gene>
<accession>A0A2R8AJC4</accession>
<keyword evidence="12" id="KW-1185">Reference proteome</keyword>
<dbReference type="Pfam" id="PF00512">
    <property type="entry name" value="HisKA"/>
    <property type="match status" value="1"/>
</dbReference>
<dbReference type="RefSeq" id="WP_245924569.1">
    <property type="nucleotide sequence ID" value="NZ_OMOI01000001.1"/>
</dbReference>
<keyword evidence="6" id="KW-0418">Kinase</keyword>
<keyword evidence="9" id="KW-0472">Membrane</keyword>
<dbReference type="Proteomes" id="UP000244911">
    <property type="component" value="Unassembled WGS sequence"/>
</dbReference>
<dbReference type="InterPro" id="IPR003594">
    <property type="entry name" value="HATPase_dom"/>
</dbReference>
<proteinExistence type="predicted"/>
<keyword evidence="9" id="KW-1133">Transmembrane helix</keyword>
<evidence type="ECO:0000256" key="1">
    <source>
        <dbReference type="ARBA" id="ARBA00000085"/>
    </source>
</evidence>
<keyword evidence="9" id="KW-0812">Transmembrane</keyword>
<dbReference type="InterPro" id="IPR003661">
    <property type="entry name" value="HisK_dim/P_dom"/>
</dbReference>
<dbReference type="GO" id="GO:0005524">
    <property type="term" value="F:ATP binding"/>
    <property type="evidence" value="ECO:0007669"/>
    <property type="project" value="UniProtKB-KW"/>
</dbReference>
<evidence type="ECO:0000256" key="7">
    <source>
        <dbReference type="ARBA" id="ARBA00022840"/>
    </source>
</evidence>
<dbReference type="PRINTS" id="PR00344">
    <property type="entry name" value="BCTRLSENSOR"/>
</dbReference>
<sequence length="504" mass="54319">MTVTRPKKFLQNALLLACAVALVLCGLAFFERQNLVSELTVKSQTLHRLASQRADQHDAHLTSLSAIFVAGGVARQDLLLDVAATIKRFYPRITSVNVVPYDPSQPVIETQPGLSAQARDRVVELARRSTGALQVGQLPDVPDHYLLVKRTPNSDAAQYGLALVIDARGLVATDDPFWDAPSASLRLSTPDSQTALVGQLQSQEAGFSKPLGSASQPLVFETSLAVGLSDLLPFRKVLSVIALVTALLLLSAFGFKQRARTKDAENRAKLSAQETRLAHASRVNAMGEMASGMAHELAQPLTAILSQAQAGRHMARRGDVDRLATVLDDTVSQAQRAANILERLRRWSKPNRAPSEVCSVHEAAQSVQNLLALEAKTKGAAITLSLHGDPLFVDANPVELEQVVFNLVRNALDASDAAKVTIRTLVDGRFVILDVSDTGPGVPDHLKPRIFEPFVTDKPDGTGLGLALCHRLVEEMGGDIMLLDDTAQTTFRLSLPLSNKTEAS</sequence>
<keyword evidence="7" id="KW-0067">ATP-binding</keyword>
<dbReference type="CDD" id="cd00075">
    <property type="entry name" value="HATPase"/>
    <property type="match status" value="1"/>
</dbReference>
<dbReference type="SUPFAM" id="SSF47384">
    <property type="entry name" value="Homodimeric domain of signal transducing histidine kinase"/>
    <property type="match status" value="1"/>
</dbReference>
<dbReference type="Gene3D" id="1.10.287.130">
    <property type="match status" value="1"/>
</dbReference>
<dbReference type="InterPro" id="IPR036097">
    <property type="entry name" value="HisK_dim/P_sf"/>
</dbReference>
<name>A0A2R8AJC4_9RHOB</name>
<evidence type="ECO:0000256" key="4">
    <source>
        <dbReference type="ARBA" id="ARBA00022679"/>
    </source>
</evidence>
<evidence type="ECO:0000256" key="3">
    <source>
        <dbReference type="ARBA" id="ARBA00022553"/>
    </source>
</evidence>
<evidence type="ECO:0000259" key="10">
    <source>
        <dbReference type="PROSITE" id="PS50109"/>
    </source>
</evidence>
<dbReference type="SMART" id="SM00388">
    <property type="entry name" value="HisKA"/>
    <property type="match status" value="1"/>
</dbReference>
<dbReference type="AlphaFoldDB" id="A0A2R8AJC4"/>
<comment type="catalytic activity">
    <reaction evidence="1">
        <text>ATP + protein L-histidine = ADP + protein N-phospho-L-histidine.</text>
        <dbReference type="EC" id="2.7.13.3"/>
    </reaction>
</comment>
<dbReference type="EMBL" id="OMOI01000001">
    <property type="protein sequence ID" value="SPF76009.1"/>
    <property type="molecule type" value="Genomic_DNA"/>
</dbReference>